<dbReference type="Pfam" id="PF00144">
    <property type="entry name" value="Beta-lactamase"/>
    <property type="match status" value="1"/>
</dbReference>
<proteinExistence type="predicted"/>
<evidence type="ECO:0000259" key="4">
    <source>
        <dbReference type="Pfam" id="PF00144"/>
    </source>
</evidence>
<dbReference type="PANTHER" id="PTHR46825">
    <property type="entry name" value="D-ALANYL-D-ALANINE-CARBOXYPEPTIDASE/ENDOPEPTIDASE AMPH"/>
    <property type="match status" value="1"/>
</dbReference>
<dbReference type="EMBL" id="QXML01000009">
    <property type="protein sequence ID" value="RIW13381.1"/>
    <property type="molecule type" value="Genomic_DNA"/>
</dbReference>
<dbReference type="GO" id="GO:0016020">
    <property type="term" value="C:membrane"/>
    <property type="evidence" value="ECO:0007669"/>
    <property type="project" value="UniProtKB-SubCell"/>
</dbReference>
<reference evidence="6 7" key="1">
    <citation type="submission" date="2018-09" db="EMBL/GenBank/DDBJ databases">
        <authorList>
            <person name="Wang X."/>
            <person name="Du Z."/>
        </authorList>
    </citation>
    <scope>NUCLEOTIDE SEQUENCE [LARGE SCALE GENOMIC DNA]</scope>
    <source>
        <strain evidence="6 7">N3</strain>
    </source>
</reference>
<dbReference type="OrthoDB" id="9793489at2"/>
<comment type="subcellular location">
    <subcellularLocation>
        <location evidence="1">Membrane</location>
    </subcellularLocation>
</comment>
<organism evidence="6 7">
    <name type="scientific">Algoriphagus lacus</name>
    <dbReference type="NCBI Taxonomy" id="2056311"/>
    <lineage>
        <taxon>Bacteria</taxon>
        <taxon>Pseudomonadati</taxon>
        <taxon>Bacteroidota</taxon>
        <taxon>Cytophagia</taxon>
        <taxon>Cytophagales</taxon>
        <taxon>Cyclobacteriaceae</taxon>
        <taxon>Algoriphagus</taxon>
    </lineage>
</organism>
<dbReference type="AlphaFoldDB" id="A0A418PNV7"/>
<dbReference type="Proteomes" id="UP000283522">
    <property type="component" value="Unassembled WGS sequence"/>
</dbReference>
<feature type="signal peptide" evidence="3">
    <location>
        <begin position="1"/>
        <end position="22"/>
    </location>
</feature>
<dbReference type="Gene3D" id="3.40.710.10">
    <property type="entry name" value="DD-peptidase/beta-lactamase superfamily"/>
    <property type="match status" value="1"/>
</dbReference>
<dbReference type="RefSeq" id="WP_119478967.1">
    <property type="nucleotide sequence ID" value="NZ_QXML01000009.1"/>
</dbReference>
<protein>
    <submittedName>
        <fullName evidence="6">Uncharacterized protein</fullName>
    </submittedName>
</protein>
<dbReference type="PANTHER" id="PTHR46825:SF11">
    <property type="entry name" value="PENICILLIN-BINDING PROTEIN 4"/>
    <property type="match status" value="1"/>
</dbReference>
<dbReference type="InterPro" id="IPR021860">
    <property type="entry name" value="Peptidase_S12_Pab87-rel_C"/>
</dbReference>
<name>A0A418PNV7_9BACT</name>
<dbReference type="InterPro" id="IPR001466">
    <property type="entry name" value="Beta-lactam-related"/>
</dbReference>
<comment type="caution">
    <text evidence="6">The sequence shown here is derived from an EMBL/GenBank/DDBJ whole genome shotgun (WGS) entry which is preliminary data.</text>
</comment>
<evidence type="ECO:0000259" key="5">
    <source>
        <dbReference type="Pfam" id="PF11954"/>
    </source>
</evidence>
<evidence type="ECO:0000256" key="2">
    <source>
        <dbReference type="ARBA" id="ARBA00023136"/>
    </source>
</evidence>
<keyword evidence="2" id="KW-0472">Membrane</keyword>
<gene>
    <name evidence="6" type="ORF">D0X99_16545</name>
</gene>
<accession>A0A418PNV7</accession>
<sequence>MLKYFSFLIGSMIFLISNPLSAQRHDLVDSLLSAYIDLNQFNGSVLISKNEQIVHLAGYGFKNKELGELHTPESIFPIGSLTKSFTGILILQLHQEGLIDLDAPAKNYLNGVEISEEITVSHLLSHSSGIPDALEYEEYINWLFTDTPVNILQVIRLFEKADLKFKPGTKFSYSNSNFILLGAIVENLRQVPFQKAMQDYILDPLEMRNSGFDFSNLLDENKSVLYSMLSPRKTQLAPSWNFKLTLADGGLHSSLADLFKFYQGLKYNKLLSKDLASVSFTKKNDSYGYGWFVEDKLGVSVINHGGNLEGATSFFAWDPVNDICIILLSNTTSTMLERISWNIYSILNNKLPEFPKEKARVTVDAEILNRWVGIYQISDKLQITISEEGGNLLLQINDGVMETFYPESETSFFIPREDVSVSFKKTEDGIQIRYKEGLGTKVGDKIEH</sequence>
<evidence type="ECO:0000313" key="7">
    <source>
        <dbReference type="Proteomes" id="UP000283522"/>
    </source>
</evidence>
<dbReference type="InterPro" id="IPR012338">
    <property type="entry name" value="Beta-lactam/transpept-like"/>
</dbReference>
<keyword evidence="7" id="KW-1185">Reference proteome</keyword>
<feature type="domain" description="Peptidase S12 Pab87-related C-terminal" evidence="5">
    <location>
        <begin position="359"/>
        <end position="429"/>
    </location>
</feature>
<evidence type="ECO:0000256" key="1">
    <source>
        <dbReference type="ARBA" id="ARBA00004370"/>
    </source>
</evidence>
<feature type="domain" description="Beta-lactamase-related" evidence="4">
    <location>
        <begin position="43"/>
        <end position="338"/>
    </location>
</feature>
<dbReference type="SUPFAM" id="SSF56601">
    <property type="entry name" value="beta-lactamase/transpeptidase-like"/>
    <property type="match status" value="1"/>
</dbReference>
<dbReference type="InterPro" id="IPR050491">
    <property type="entry name" value="AmpC-like"/>
</dbReference>
<feature type="chain" id="PRO_5019306534" evidence="3">
    <location>
        <begin position="23"/>
        <end position="448"/>
    </location>
</feature>
<dbReference type="Pfam" id="PF11954">
    <property type="entry name" value="DUF3471"/>
    <property type="match status" value="1"/>
</dbReference>
<keyword evidence="3" id="KW-0732">Signal</keyword>
<evidence type="ECO:0000313" key="6">
    <source>
        <dbReference type="EMBL" id="RIW13381.1"/>
    </source>
</evidence>
<evidence type="ECO:0000256" key="3">
    <source>
        <dbReference type="SAM" id="SignalP"/>
    </source>
</evidence>